<evidence type="ECO:0000256" key="9">
    <source>
        <dbReference type="ARBA" id="ARBA00034216"/>
    </source>
</evidence>
<evidence type="ECO:0000256" key="6">
    <source>
        <dbReference type="ARBA" id="ARBA00022847"/>
    </source>
</evidence>
<feature type="transmembrane region" description="Helical" evidence="12">
    <location>
        <begin position="461"/>
        <end position="482"/>
    </location>
</feature>
<dbReference type="Gene3D" id="1.20.1250.20">
    <property type="entry name" value="MFS general substrate transporter like domains"/>
    <property type="match status" value="1"/>
</dbReference>
<keyword evidence="3" id="KW-0813">Transport</keyword>
<evidence type="ECO:0000256" key="4">
    <source>
        <dbReference type="ARBA" id="ARBA00022475"/>
    </source>
</evidence>
<feature type="transmembrane region" description="Helical" evidence="12">
    <location>
        <begin position="424"/>
        <end position="449"/>
    </location>
</feature>
<evidence type="ECO:0000256" key="1">
    <source>
        <dbReference type="ARBA" id="ARBA00004554"/>
    </source>
</evidence>
<reference evidence="14 15" key="1">
    <citation type="submission" date="2024-04" db="EMBL/GenBank/DDBJ databases">
        <authorList>
            <person name="Waldvogel A.-M."/>
            <person name="Schoenle A."/>
        </authorList>
    </citation>
    <scope>NUCLEOTIDE SEQUENCE [LARGE SCALE GENOMIC DNA]</scope>
</reference>
<evidence type="ECO:0000256" key="7">
    <source>
        <dbReference type="ARBA" id="ARBA00022989"/>
    </source>
</evidence>
<dbReference type="FunFam" id="1.20.1250.20:FF:000030">
    <property type="entry name" value="monocarboxylate transporter 1 isoform X1"/>
    <property type="match status" value="1"/>
</dbReference>
<dbReference type="SUPFAM" id="SSF103473">
    <property type="entry name" value="MFS general substrate transporter"/>
    <property type="match status" value="1"/>
</dbReference>
<dbReference type="GO" id="GO:0008028">
    <property type="term" value="F:monocarboxylic acid transmembrane transporter activity"/>
    <property type="evidence" value="ECO:0007669"/>
    <property type="project" value="InterPro"/>
</dbReference>
<feature type="domain" description="Major facilitator superfamily (MFS) profile" evidence="13">
    <location>
        <begin position="210"/>
        <end position="608"/>
    </location>
</feature>
<keyword evidence="6" id="KW-0769">Symport</keyword>
<feature type="transmembrane region" description="Helical" evidence="12">
    <location>
        <begin position="243"/>
        <end position="263"/>
    </location>
</feature>
<dbReference type="GO" id="GO:0016323">
    <property type="term" value="C:basolateral plasma membrane"/>
    <property type="evidence" value="ECO:0007669"/>
    <property type="project" value="UniProtKB-SubCell"/>
</dbReference>
<evidence type="ECO:0000313" key="14">
    <source>
        <dbReference type="EMBL" id="CAL1609812.1"/>
    </source>
</evidence>
<sequence>MLRRSSCNDAVHATTQFMQRRSSCNDAVHAATQFMQRRSSCSDAVHAATQFMQRRSSCCDAVRAAMQLVQRRSSCCDAVRAATQFVLRRSSCCDAVSAATQLVLRRSLCSDAVRAATQFVLRRSSCSDAVRAATQLVQRRSSCSDAVRAAVRAATQFVQRRSSCCIILDPKFVLRNFGAAGADTDSESIMSAAAVDQAHKPLDGGWGWMVVLGAHISIGFAYATPKALSIFFKEIQKDLMCSYSDIALISSIMLAAMYAGGPVSSALVSRFGSRPVVMLGGVMCGLSMVTAAFGSSIVYLYLCIGVVGGCGLALNLNASLTIISKYFLLRRPLANGLAMAGSPVFLCFLAPLNQFLLERFGWRGSLLILGALMLHCCVAGALMRPVQQLSQTPNKLEPNGGTSIKDGCVQNFKKFLDLSFFKDLGFVIYLIGNVMFIFGAYAPILFLSAYAISQGVDEYSAAYLLSIMGFVDMFVRPGTGLIANCKWVRPRVQYFFSLAMVFCGVCHLLCPLITSYPLLVVYAIFFGVGFGMVFALIFECLMDLMGNQRFPSAVGLVTIIECLPMLLGPPAAGLLVDVYGDYKYLFLMCGGVIVAGGVFLFIMNTYRYHTLRTLRTDLKPAKGQNSVDQGQEPVSEAETGLETDPSQTPASPSRAANV</sequence>
<evidence type="ECO:0000256" key="8">
    <source>
        <dbReference type="ARBA" id="ARBA00023136"/>
    </source>
</evidence>
<evidence type="ECO:0000256" key="11">
    <source>
        <dbReference type="SAM" id="MobiDB-lite"/>
    </source>
</evidence>
<gene>
    <name evidence="14" type="ORF">KC01_LOCUS36497</name>
</gene>
<dbReference type="PROSITE" id="PS50850">
    <property type="entry name" value="MFS"/>
    <property type="match status" value="1"/>
</dbReference>
<feature type="transmembrane region" description="Helical" evidence="12">
    <location>
        <begin position="584"/>
        <end position="606"/>
    </location>
</feature>
<keyword evidence="5 12" id="KW-0812">Transmembrane</keyword>
<evidence type="ECO:0000313" key="15">
    <source>
        <dbReference type="Proteomes" id="UP001497482"/>
    </source>
</evidence>
<proteinExistence type="inferred from homology"/>
<feature type="transmembrane region" description="Helical" evidence="12">
    <location>
        <begin position="275"/>
        <end position="293"/>
    </location>
</feature>
<name>A0AAV2M8V4_KNICA</name>
<evidence type="ECO:0000256" key="2">
    <source>
        <dbReference type="ARBA" id="ARBA00006727"/>
    </source>
</evidence>
<dbReference type="Proteomes" id="UP001497482">
    <property type="component" value="Chromosome 6"/>
</dbReference>
<evidence type="ECO:0000256" key="10">
    <source>
        <dbReference type="ARBA" id="ARBA00034218"/>
    </source>
</evidence>
<dbReference type="InterPro" id="IPR020846">
    <property type="entry name" value="MFS_dom"/>
</dbReference>
<accession>A0AAV2M8V4</accession>
<feature type="region of interest" description="Disordered" evidence="11">
    <location>
        <begin position="621"/>
        <end position="658"/>
    </location>
</feature>
<feature type="transmembrane region" description="Helical" evidence="12">
    <location>
        <begin position="520"/>
        <end position="541"/>
    </location>
</feature>
<comment type="subcellular location">
    <subcellularLocation>
        <location evidence="1">Basolateral cell membrane</location>
        <topology evidence="1">Multi-pass membrane protein</topology>
    </subcellularLocation>
</comment>
<feature type="transmembrane region" description="Helical" evidence="12">
    <location>
        <begin position="494"/>
        <end position="514"/>
    </location>
</feature>
<feature type="transmembrane region" description="Helical" evidence="12">
    <location>
        <begin position="332"/>
        <end position="352"/>
    </location>
</feature>
<dbReference type="EMBL" id="OZ035828">
    <property type="protein sequence ID" value="CAL1609812.1"/>
    <property type="molecule type" value="Genomic_DNA"/>
</dbReference>
<feature type="transmembrane region" description="Helical" evidence="12">
    <location>
        <begin position="364"/>
        <end position="383"/>
    </location>
</feature>
<dbReference type="InterPro" id="IPR036259">
    <property type="entry name" value="MFS_trans_sf"/>
</dbReference>
<keyword evidence="8 12" id="KW-0472">Membrane</keyword>
<feature type="transmembrane region" description="Helical" evidence="12">
    <location>
        <begin position="553"/>
        <end position="572"/>
    </location>
</feature>
<dbReference type="NCBIfam" id="TIGR00892">
    <property type="entry name" value="2A0113"/>
    <property type="match status" value="1"/>
</dbReference>
<evidence type="ECO:0000256" key="5">
    <source>
        <dbReference type="ARBA" id="ARBA00022692"/>
    </source>
</evidence>
<dbReference type="Pfam" id="PF07690">
    <property type="entry name" value="MFS_1"/>
    <property type="match status" value="1"/>
</dbReference>
<evidence type="ECO:0000256" key="12">
    <source>
        <dbReference type="SAM" id="Phobius"/>
    </source>
</evidence>
<organism evidence="14 15">
    <name type="scientific">Knipowitschia caucasica</name>
    <name type="common">Caucasian dwarf goby</name>
    <name type="synonym">Pomatoschistus caucasicus</name>
    <dbReference type="NCBI Taxonomy" id="637954"/>
    <lineage>
        <taxon>Eukaryota</taxon>
        <taxon>Metazoa</taxon>
        <taxon>Chordata</taxon>
        <taxon>Craniata</taxon>
        <taxon>Vertebrata</taxon>
        <taxon>Euteleostomi</taxon>
        <taxon>Actinopterygii</taxon>
        <taxon>Neopterygii</taxon>
        <taxon>Teleostei</taxon>
        <taxon>Neoteleostei</taxon>
        <taxon>Acanthomorphata</taxon>
        <taxon>Gobiaria</taxon>
        <taxon>Gobiiformes</taxon>
        <taxon>Gobioidei</taxon>
        <taxon>Gobiidae</taxon>
        <taxon>Gobiinae</taxon>
        <taxon>Knipowitschia</taxon>
    </lineage>
</organism>
<dbReference type="GO" id="GO:0015293">
    <property type="term" value="F:symporter activity"/>
    <property type="evidence" value="ECO:0007669"/>
    <property type="project" value="UniProtKB-KW"/>
</dbReference>
<keyword evidence="7 12" id="KW-1133">Transmembrane helix</keyword>
<comment type="catalytic activity">
    <reaction evidence="9">
        <text>4-methyl-2-oxopentanoate(out) + H(+)(out) = 4-methyl-2-oxopentanoate(in) + H(+)(in)</text>
        <dbReference type="Rhea" id="RHEA:71779"/>
        <dbReference type="ChEBI" id="CHEBI:15378"/>
        <dbReference type="ChEBI" id="CHEBI:17865"/>
    </reaction>
</comment>
<feature type="compositionally biased region" description="Polar residues" evidence="11">
    <location>
        <begin position="644"/>
        <end position="658"/>
    </location>
</feature>
<dbReference type="PANTHER" id="PTHR11360:SF92">
    <property type="entry name" value="MAJOR FACILITATOR SUPERFAMILY (MFS) PROFILE DOMAIN-CONTAINING PROTEIN"/>
    <property type="match status" value="1"/>
</dbReference>
<keyword evidence="4" id="KW-1003">Cell membrane</keyword>
<dbReference type="InterPro" id="IPR050327">
    <property type="entry name" value="Proton-linked_MCT"/>
</dbReference>
<dbReference type="InterPro" id="IPR011701">
    <property type="entry name" value="MFS"/>
</dbReference>
<protein>
    <recommendedName>
        <fullName evidence="13">Major facilitator superfamily (MFS) profile domain-containing protein</fullName>
    </recommendedName>
</protein>
<comment type="catalytic activity">
    <reaction evidence="10">
        <text>3-methyl-2-oxobutanoate(out) + H(+)(out) = 3-methyl-2-oxobutanoate(in) + H(+)(in)</text>
        <dbReference type="Rhea" id="RHEA:71783"/>
        <dbReference type="ChEBI" id="CHEBI:11851"/>
        <dbReference type="ChEBI" id="CHEBI:15378"/>
    </reaction>
</comment>
<evidence type="ECO:0000259" key="13">
    <source>
        <dbReference type="PROSITE" id="PS50850"/>
    </source>
</evidence>
<feature type="transmembrane region" description="Helical" evidence="12">
    <location>
        <begin position="299"/>
        <end position="320"/>
    </location>
</feature>
<dbReference type="PANTHER" id="PTHR11360">
    <property type="entry name" value="MONOCARBOXYLATE TRANSPORTER"/>
    <property type="match status" value="1"/>
</dbReference>
<keyword evidence="15" id="KW-1185">Reference proteome</keyword>
<comment type="similarity">
    <text evidence="2">Belongs to the major facilitator superfamily. Monocarboxylate porter (TC 2.A.1.13) family.</text>
</comment>
<dbReference type="InterPro" id="IPR004743">
    <property type="entry name" value="MCT"/>
</dbReference>
<dbReference type="AlphaFoldDB" id="A0AAV2M8V4"/>
<feature type="transmembrane region" description="Helical" evidence="12">
    <location>
        <begin position="206"/>
        <end position="223"/>
    </location>
</feature>
<evidence type="ECO:0000256" key="3">
    <source>
        <dbReference type="ARBA" id="ARBA00022448"/>
    </source>
</evidence>